<feature type="transmembrane region" description="Helical" evidence="2">
    <location>
        <begin position="438"/>
        <end position="453"/>
    </location>
</feature>
<organism evidence="4 5">
    <name type="scientific">Haloarcula saliterrae</name>
    <dbReference type="NCBI Taxonomy" id="2950534"/>
    <lineage>
        <taxon>Archaea</taxon>
        <taxon>Methanobacteriati</taxon>
        <taxon>Methanobacteriota</taxon>
        <taxon>Stenosarchaea group</taxon>
        <taxon>Halobacteria</taxon>
        <taxon>Halobacteriales</taxon>
        <taxon>Haloarculaceae</taxon>
        <taxon>Haloarcula</taxon>
    </lineage>
</organism>
<name>A0ABU2F9K1_9EURY</name>
<accession>A0ABU2F9K1</accession>
<feature type="compositionally biased region" description="Basic and acidic residues" evidence="1">
    <location>
        <begin position="657"/>
        <end position="675"/>
    </location>
</feature>
<feature type="region of interest" description="Disordered" evidence="1">
    <location>
        <begin position="657"/>
        <end position="693"/>
    </location>
</feature>
<feature type="compositionally biased region" description="Basic and acidic residues" evidence="1">
    <location>
        <begin position="683"/>
        <end position="693"/>
    </location>
</feature>
<keyword evidence="5" id="KW-1185">Reference proteome</keyword>
<keyword evidence="2" id="KW-0812">Transmembrane</keyword>
<feature type="region of interest" description="Disordered" evidence="1">
    <location>
        <begin position="51"/>
        <end position="93"/>
    </location>
</feature>
<dbReference type="RefSeq" id="WP_310918542.1">
    <property type="nucleotide sequence ID" value="NZ_JAMQON010000001.1"/>
</dbReference>
<feature type="transmembrane region" description="Helical" evidence="2">
    <location>
        <begin position="536"/>
        <end position="556"/>
    </location>
</feature>
<feature type="transmembrane region" description="Helical" evidence="2">
    <location>
        <begin position="382"/>
        <end position="404"/>
    </location>
</feature>
<protein>
    <submittedName>
        <fullName evidence="4">DUF4129 domain-containing protein</fullName>
    </submittedName>
</protein>
<dbReference type="EMBL" id="JAMQON010000001">
    <property type="protein sequence ID" value="MDS0258953.1"/>
    <property type="molecule type" value="Genomic_DNA"/>
</dbReference>
<keyword evidence="2" id="KW-0472">Membrane</keyword>
<feature type="domain" description="Protein-glutamine gamma-glutamyltransferase-like C-terminal" evidence="3">
    <location>
        <begin position="612"/>
        <end position="680"/>
    </location>
</feature>
<evidence type="ECO:0000313" key="5">
    <source>
        <dbReference type="Proteomes" id="UP001259659"/>
    </source>
</evidence>
<feature type="region of interest" description="Disordered" evidence="1">
    <location>
        <begin position="98"/>
        <end position="117"/>
    </location>
</feature>
<proteinExistence type="predicted"/>
<gene>
    <name evidence="4" type="ORF">NDI56_06055</name>
</gene>
<keyword evidence="2" id="KW-1133">Transmembrane helix</keyword>
<evidence type="ECO:0000259" key="3">
    <source>
        <dbReference type="Pfam" id="PF13559"/>
    </source>
</evidence>
<feature type="region of interest" description="Disordered" evidence="1">
    <location>
        <begin position="588"/>
        <end position="609"/>
    </location>
</feature>
<comment type="caution">
    <text evidence="4">The sequence shown here is derived from an EMBL/GenBank/DDBJ whole genome shotgun (WGS) entry which is preliminary data.</text>
</comment>
<feature type="transmembrane region" description="Helical" evidence="2">
    <location>
        <begin position="416"/>
        <end position="432"/>
    </location>
</feature>
<evidence type="ECO:0000256" key="2">
    <source>
        <dbReference type="SAM" id="Phobius"/>
    </source>
</evidence>
<evidence type="ECO:0000256" key="1">
    <source>
        <dbReference type="SAM" id="MobiDB-lite"/>
    </source>
</evidence>
<reference evidence="4 5" key="1">
    <citation type="submission" date="2022-06" db="EMBL/GenBank/DDBJ databases">
        <title>Haloarcula sp. a new haloarchaeum isolate from saline soil.</title>
        <authorList>
            <person name="Strakova D."/>
            <person name="Galisteo C."/>
            <person name="Sanchez-Porro C."/>
            <person name="Ventosa A."/>
        </authorList>
    </citation>
    <scope>NUCLEOTIDE SEQUENCE [LARGE SCALE GENOMIC DNA]</scope>
    <source>
        <strain evidence="4 5">S1CR25-12</strain>
    </source>
</reference>
<dbReference type="Proteomes" id="UP001259659">
    <property type="component" value="Unassembled WGS sequence"/>
</dbReference>
<feature type="transmembrane region" description="Helical" evidence="2">
    <location>
        <begin position="562"/>
        <end position="579"/>
    </location>
</feature>
<sequence>MGTTGDGGVEGVDSRQLLLVGVCLVGLVMAAFLAPVTGANGLFGSGDGTGLQGGNGGDIGGDPPSDGSSGDGSDGERYDPGGDGGFGDSDEPVDVREAASGCRVDVRSDPKPGTTTTVAVTVDGEPASDVRVWFNGEFVGHTDGRGLVTGTVPYVTELNVTVESPIDEPCTFSEPESVGPGQFPLVGAGVSVAGAGGVATAASIDAGRATGQRPASVGVNNSSDYDVASAVTIRVTGDPVPNSTVALFATVEGVPMPNATVAVDGERVGQTDGSGRYRLTVPESDSIDVTVSRGEIRGQRTIDVWQLNVGFVPGLFVPGERAAVTVTRNETPVPNATVTLAGETLGTTGSDGRLTFRLPTTLSGTVRAATATQTDAVPLWRAYWLTGGLTLGLSVFALATTLVTARLRGRGAAKRVARWWTAVGLLFGGYVLGERLGLAAAGTVVLLVGLYRYRRAVASGGATAAEQIVGFLEWCKLAVLRVVAGVESGADWLRRQAVRLAAWLRSLPTSVSALAARFGAWLRTLPGRLGARLRSLPLRGVAAVCLALGVVVGATYAFGAPGLLVSAALVGLAAVGWWLRRRGDEVESTERATEKTGATDPEAAADDGSAPALRQLWRRFAEWVTPSTWRTRTPAEVSRAAIDRGLPRQPVEALTEAFRDVEYGGEPEQSRRDQARTAYEALEATRHREEDEE</sequence>
<feature type="compositionally biased region" description="Gly residues" evidence="1">
    <location>
        <begin position="51"/>
        <end position="60"/>
    </location>
</feature>
<evidence type="ECO:0000313" key="4">
    <source>
        <dbReference type="EMBL" id="MDS0258953.1"/>
    </source>
</evidence>
<dbReference type="Pfam" id="PF13559">
    <property type="entry name" value="DUF4129"/>
    <property type="match status" value="1"/>
</dbReference>
<dbReference type="InterPro" id="IPR025403">
    <property type="entry name" value="TgpA-like_C"/>
</dbReference>
<feature type="transmembrane region" description="Helical" evidence="2">
    <location>
        <begin position="17"/>
        <end position="36"/>
    </location>
</feature>